<evidence type="ECO:0000313" key="2">
    <source>
        <dbReference type="Proteomes" id="UP000015105"/>
    </source>
</evidence>
<sequence length="68" mass="7846">MYVQNCVKALHRKKTLALLLKLDIAKAFDNVSWEYILDLMQKLGFSARWRDWIALLLSTSSSSFLLNG</sequence>
<accession>A0A453KFZ7</accession>
<keyword evidence="2" id="KW-1185">Reference proteome</keyword>
<name>A0A453KFZ7_AEGTS</name>
<reference evidence="1" key="5">
    <citation type="journal article" date="2021" name="G3 (Bethesda)">
        <title>Aegilops tauschii genome assembly Aet v5.0 features greater sequence contiguity and improved annotation.</title>
        <authorList>
            <person name="Wang L."/>
            <person name="Zhu T."/>
            <person name="Rodriguez J.C."/>
            <person name="Deal K.R."/>
            <person name="Dubcovsky J."/>
            <person name="McGuire P.E."/>
            <person name="Lux T."/>
            <person name="Spannagl M."/>
            <person name="Mayer K.F.X."/>
            <person name="Baldrich P."/>
            <person name="Meyers B.C."/>
            <person name="Huo N."/>
            <person name="Gu Y.Q."/>
            <person name="Zhou H."/>
            <person name="Devos K.M."/>
            <person name="Bennetzen J.L."/>
            <person name="Unver T."/>
            <person name="Budak H."/>
            <person name="Gulick P.J."/>
            <person name="Galiba G."/>
            <person name="Kalapos B."/>
            <person name="Nelson D.R."/>
            <person name="Li P."/>
            <person name="You F.M."/>
            <person name="Luo M.C."/>
            <person name="Dvorak J."/>
        </authorList>
    </citation>
    <scope>NUCLEOTIDE SEQUENCE [LARGE SCALE GENOMIC DNA]</scope>
    <source>
        <strain evidence="1">cv. AL8/78</strain>
    </source>
</reference>
<dbReference type="AlphaFoldDB" id="A0A453KFZ7"/>
<evidence type="ECO:0008006" key="3">
    <source>
        <dbReference type="Google" id="ProtNLM"/>
    </source>
</evidence>
<reference evidence="1" key="4">
    <citation type="submission" date="2019-03" db="UniProtKB">
        <authorList>
            <consortium name="EnsemblPlants"/>
        </authorList>
    </citation>
    <scope>IDENTIFICATION</scope>
</reference>
<proteinExistence type="predicted"/>
<organism evidence="1 2">
    <name type="scientific">Aegilops tauschii subsp. strangulata</name>
    <name type="common">Goatgrass</name>
    <dbReference type="NCBI Taxonomy" id="200361"/>
    <lineage>
        <taxon>Eukaryota</taxon>
        <taxon>Viridiplantae</taxon>
        <taxon>Streptophyta</taxon>
        <taxon>Embryophyta</taxon>
        <taxon>Tracheophyta</taxon>
        <taxon>Spermatophyta</taxon>
        <taxon>Magnoliopsida</taxon>
        <taxon>Liliopsida</taxon>
        <taxon>Poales</taxon>
        <taxon>Poaceae</taxon>
        <taxon>BOP clade</taxon>
        <taxon>Pooideae</taxon>
        <taxon>Triticodae</taxon>
        <taxon>Triticeae</taxon>
        <taxon>Triticinae</taxon>
        <taxon>Aegilops</taxon>
    </lineage>
</organism>
<reference evidence="2" key="1">
    <citation type="journal article" date="2014" name="Science">
        <title>Ancient hybridizations among the ancestral genomes of bread wheat.</title>
        <authorList>
            <consortium name="International Wheat Genome Sequencing Consortium,"/>
            <person name="Marcussen T."/>
            <person name="Sandve S.R."/>
            <person name="Heier L."/>
            <person name="Spannagl M."/>
            <person name="Pfeifer M."/>
            <person name="Jakobsen K.S."/>
            <person name="Wulff B.B."/>
            <person name="Steuernagel B."/>
            <person name="Mayer K.F."/>
            <person name="Olsen O.A."/>
        </authorList>
    </citation>
    <scope>NUCLEOTIDE SEQUENCE [LARGE SCALE GENOMIC DNA]</scope>
    <source>
        <strain evidence="2">cv. AL8/78</strain>
    </source>
</reference>
<reference evidence="2" key="2">
    <citation type="journal article" date="2017" name="Nat. Plants">
        <title>The Aegilops tauschii genome reveals multiple impacts of transposons.</title>
        <authorList>
            <person name="Zhao G."/>
            <person name="Zou C."/>
            <person name="Li K."/>
            <person name="Wang K."/>
            <person name="Li T."/>
            <person name="Gao L."/>
            <person name="Zhang X."/>
            <person name="Wang H."/>
            <person name="Yang Z."/>
            <person name="Liu X."/>
            <person name="Jiang W."/>
            <person name="Mao L."/>
            <person name="Kong X."/>
            <person name="Jiao Y."/>
            <person name="Jia J."/>
        </authorList>
    </citation>
    <scope>NUCLEOTIDE SEQUENCE [LARGE SCALE GENOMIC DNA]</scope>
    <source>
        <strain evidence="2">cv. AL8/78</strain>
    </source>
</reference>
<dbReference type="Gramene" id="AET5Gv20403500.1">
    <property type="protein sequence ID" value="AET5Gv20403500.1"/>
    <property type="gene ID" value="AET5Gv20403500"/>
</dbReference>
<dbReference type="Proteomes" id="UP000015105">
    <property type="component" value="Chromosome 5D"/>
</dbReference>
<dbReference type="STRING" id="200361.A0A453KFZ7"/>
<evidence type="ECO:0000313" key="1">
    <source>
        <dbReference type="EnsemblPlants" id="AET5Gv20403500.1"/>
    </source>
</evidence>
<reference evidence="1" key="3">
    <citation type="journal article" date="2017" name="Nature">
        <title>Genome sequence of the progenitor of the wheat D genome Aegilops tauschii.</title>
        <authorList>
            <person name="Luo M.C."/>
            <person name="Gu Y.Q."/>
            <person name="Puiu D."/>
            <person name="Wang H."/>
            <person name="Twardziok S.O."/>
            <person name="Deal K.R."/>
            <person name="Huo N."/>
            <person name="Zhu T."/>
            <person name="Wang L."/>
            <person name="Wang Y."/>
            <person name="McGuire P.E."/>
            <person name="Liu S."/>
            <person name="Long H."/>
            <person name="Ramasamy R.K."/>
            <person name="Rodriguez J.C."/>
            <person name="Van S.L."/>
            <person name="Yuan L."/>
            <person name="Wang Z."/>
            <person name="Xia Z."/>
            <person name="Xiao L."/>
            <person name="Anderson O.D."/>
            <person name="Ouyang S."/>
            <person name="Liang Y."/>
            <person name="Zimin A.V."/>
            <person name="Pertea G."/>
            <person name="Qi P."/>
            <person name="Bennetzen J.L."/>
            <person name="Dai X."/>
            <person name="Dawson M.W."/>
            <person name="Muller H.G."/>
            <person name="Kugler K."/>
            <person name="Rivarola-Duarte L."/>
            <person name="Spannagl M."/>
            <person name="Mayer K.F.X."/>
            <person name="Lu F.H."/>
            <person name="Bevan M.W."/>
            <person name="Leroy P."/>
            <person name="Li P."/>
            <person name="You F.M."/>
            <person name="Sun Q."/>
            <person name="Liu Z."/>
            <person name="Lyons E."/>
            <person name="Wicker T."/>
            <person name="Salzberg S.L."/>
            <person name="Devos K.M."/>
            <person name="Dvorak J."/>
        </authorList>
    </citation>
    <scope>NUCLEOTIDE SEQUENCE [LARGE SCALE GENOMIC DNA]</scope>
    <source>
        <strain evidence="1">cv. AL8/78</strain>
    </source>
</reference>
<protein>
    <recommendedName>
        <fullName evidence="3">Reverse transcriptase domain-containing protein</fullName>
    </recommendedName>
</protein>
<dbReference type="EnsemblPlants" id="AET5Gv20403500.1">
    <property type="protein sequence ID" value="AET5Gv20403500.1"/>
    <property type="gene ID" value="AET5Gv20403500"/>
</dbReference>